<organism evidence="1 2">
    <name type="scientific">Beauveria asiatica</name>
    <dbReference type="NCBI Taxonomy" id="1069075"/>
    <lineage>
        <taxon>Eukaryota</taxon>
        <taxon>Fungi</taxon>
        <taxon>Dikarya</taxon>
        <taxon>Ascomycota</taxon>
        <taxon>Pezizomycotina</taxon>
        <taxon>Sordariomycetes</taxon>
        <taxon>Hypocreomycetidae</taxon>
        <taxon>Hypocreales</taxon>
        <taxon>Cordycipitaceae</taxon>
        <taxon>Beauveria</taxon>
    </lineage>
</organism>
<gene>
    <name evidence="1" type="ORF">G3M48_001603</name>
</gene>
<proteinExistence type="predicted"/>
<evidence type="ECO:0000313" key="1">
    <source>
        <dbReference type="EMBL" id="KAK8147438.1"/>
    </source>
</evidence>
<dbReference type="EMBL" id="JAAHCF010000147">
    <property type="protein sequence ID" value="KAK8147438.1"/>
    <property type="molecule type" value="Genomic_DNA"/>
</dbReference>
<name>A0AAW0RZH3_9HYPO</name>
<dbReference type="AlphaFoldDB" id="A0AAW0RZH3"/>
<sequence length="137" mass="15188">MSASGPRILFAANIERGQCGVLLATVDALIRSHPGLDIHFASFSSLEAEVRAISDEVIRTKSDIKPIKFHDIEGQTYSEAIHARIAEKHGEGSSMPTPAFSRPLNAWTTMKIFLPANNGLFWQAQREIRRVSEISRT</sequence>
<comment type="caution">
    <text evidence="1">The sequence shown here is derived from an EMBL/GenBank/DDBJ whole genome shotgun (WGS) entry which is preliminary data.</text>
</comment>
<evidence type="ECO:0000313" key="2">
    <source>
        <dbReference type="Proteomes" id="UP001397290"/>
    </source>
</evidence>
<keyword evidence="2" id="KW-1185">Reference proteome</keyword>
<protein>
    <submittedName>
        <fullName evidence="1">Uncharacterized protein</fullName>
    </submittedName>
</protein>
<dbReference type="Proteomes" id="UP001397290">
    <property type="component" value="Unassembled WGS sequence"/>
</dbReference>
<accession>A0AAW0RZH3</accession>
<reference evidence="1 2" key="1">
    <citation type="submission" date="2020-02" db="EMBL/GenBank/DDBJ databases">
        <title>Comparative genomics of the hypocrealean fungal genus Beauvera.</title>
        <authorList>
            <person name="Showalter D.N."/>
            <person name="Bushley K.E."/>
            <person name="Rehner S.A."/>
        </authorList>
    </citation>
    <scope>NUCLEOTIDE SEQUENCE [LARGE SCALE GENOMIC DNA]</scope>
    <source>
        <strain evidence="1 2">ARSEF4384</strain>
    </source>
</reference>